<evidence type="ECO:0000313" key="2">
    <source>
        <dbReference type="EMBL" id="GAA2062831.1"/>
    </source>
</evidence>
<comment type="caution">
    <text evidence="2">The sequence shown here is derived from an EMBL/GenBank/DDBJ whole genome shotgun (WGS) entry which is preliminary data.</text>
</comment>
<reference evidence="3" key="1">
    <citation type="journal article" date="2019" name="Int. J. Syst. Evol. Microbiol.">
        <title>The Global Catalogue of Microorganisms (GCM) 10K type strain sequencing project: providing services to taxonomists for standard genome sequencing and annotation.</title>
        <authorList>
            <consortium name="The Broad Institute Genomics Platform"/>
            <consortium name="The Broad Institute Genome Sequencing Center for Infectious Disease"/>
            <person name="Wu L."/>
            <person name="Ma J."/>
        </authorList>
    </citation>
    <scope>NUCLEOTIDE SEQUENCE [LARGE SCALE GENOMIC DNA]</scope>
    <source>
        <strain evidence="3">JCM 16014</strain>
    </source>
</reference>
<gene>
    <name evidence="2" type="ORF">GCM10009839_87550</name>
</gene>
<name>A0ABP5H535_9ACTN</name>
<protein>
    <submittedName>
        <fullName evidence="2">Uncharacterized protein</fullName>
    </submittedName>
</protein>
<dbReference type="Proteomes" id="UP001500751">
    <property type="component" value="Unassembled WGS sequence"/>
</dbReference>
<dbReference type="EMBL" id="BAAAQN010000089">
    <property type="protein sequence ID" value="GAA2062831.1"/>
    <property type="molecule type" value="Genomic_DNA"/>
</dbReference>
<organism evidence="2 3">
    <name type="scientific">Catenulispora yoronensis</name>
    <dbReference type="NCBI Taxonomy" id="450799"/>
    <lineage>
        <taxon>Bacteria</taxon>
        <taxon>Bacillati</taxon>
        <taxon>Actinomycetota</taxon>
        <taxon>Actinomycetes</taxon>
        <taxon>Catenulisporales</taxon>
        <taxon>Catenulisporaceae</taxon>
        <taxon>Catenulispora</taxon>
    </lineage>
</organism>
<feature type="region of interest" description="Disordered" evidence="1">
    <location>
        <begin position="1"/>
        <end position="36"/>
    </location>
</feature>
<dbReference type="RefSeq" id="WP_344671678.1">
    <property type="nucleotide sequence ID" value="NZ_BAAAQN010000089.1"/>
</dbReference>
<keyword evidence="3" id="KW-1185">Reference proteome</keyword>
<sequence length="64" mass="7011">MPADQRLGYDDPPDAADPVPGYQSREKIQPRAVGPGELAGEPWITALRDGELVPQDQNLDILTR</sequence>
<evidence type="ECO:0000256" key="1">
    <source>
        <dbReference type="SAM" id="MobiDB-lite"/>
    </source>
</evidence>
<proteinExistence type="predicted"/>
<evidence type="ECO:0000313" key="3">
    <source>
        <dbReference type="Proteomes" id="UP001500751"/>
    </source>
</evidence>
<accession>A0ABP5H535</accession>